<dbReference type="AlphaFoldDB" id="A0AAD8H534"/>
<evidence type="ECO:0000259" key="4">
    <source>
        <dbReference type="SMART" id="SM00256"/>
    </source>
</evidence>
<dbReference type="SUPFAM" id="SSF50978">
    <property type="entry name" value="WD40 repeat-like"/>
    <property type="match status" value="1"/>
</dbReference>
<evidence type="ECO:0000313" key="5">
    <source>
        <dbReference type="EMBL" id="KAK1360501.1"/>
    </source>
</evidence>
<dbReference type="Pfam" id="PF12937">
    <property type="entry name" value="F-box-like"/>
    <property type="match status" value="1"/>
</dbReference>
<dbReference type="Gene3D" id="2.130.10.10">
    <property type="entry name" value="YVTN repeat-like/Quinoprotein amine dehydrogenase"/>
    <property type="match status" value="2"/>
</dbReference>
<dbReference type="SMART" id="SM00256">
    <property type="entry name" value="FBOX"/>
    <property type="match status" value="1"/>
</dbReference>
<evidence type="ECO:0000256" key="2">
    <source>
        <dbReference type="ARBA" id="ARBA00022737"/>
    </source>
</evidence>
<dbReference type="InterPro" id="IPR001680">
    <property type="entry name" value="WD40_rpt"/>
</dbReference>
<reference evidence="5" key="1">
    <citation type="submission" date="2023-02" db="EMBL/GenBank/DDBJ databases">
        <title>Genome of toxic invasive species Heracleum sosnowskyi carries increased number of genes despite the absence of recent whole-genome duplications.</title>
        <authorList>
            <person name="Schelkunov M."/>
            <person name="Shtratnikova V."/>
            <person name="Makarenko M."/>
            <person name="Klepikova A."/>
            <person name="Omelchenko D."/>
            <person name="Novikova G."/>
            <person name="Obukhova E."/>
            <person name="Bogdanov V."/>
            <person name="Penin A."/>
            <person name="Logacheva M."/>
        </authorList>
    </citation>
    <scope>NUCLEOTIDE SEQUENCE</scope>
    <source>
        <strain evidence="5">Hsosn_3</strain>
        <tissue evidence="5">Leaf</tissue>
    </source>
</reference>
<dbReference type="EMBL" id="JAUIZM010000010">
    <property type="protein sequence ID" value="KAK1360501.1"/>
    <property type="molecule type" value="Genomic_DNA"/>
</dbReference>
<evidence type="ECO:0000256" key="3">
    <source>
        <dbReference type="PROSITE-ProRule" id="PRU00221"/>
    </source>
</evidence>
<keyword evidence="2" id="KW-0677">Repeat</keyword>
<dbReference type="InterPro" id="IPR015943">
    <property type="entry name" value="WD40/YVTN_repeat-like_dom_sf"/>
</dbReference>
<dbReference type="PANTHER" id="PTHR44436:SF1">
    <property type="entry name" value="F-BOX_WD REPEAT-CONTAINING PROTEIN 2"/>
    <property type="match status" value="1"/>
</dbReference>
<dbReference type="InterPro" id="IPR042627">
    <property type="entry name" value="FBXW2"/>
</dbReference>
<dbReference type="PROSITE" id="PS50082">
    <property type="entry name" value="WD_REPEATS_2"/>
    <property type="match status" value="1"/>
</dbReference>
<keyword evidence="1 3" id="KW-0853">WD repeat</keyword>
<feature type="repeat" description="WD" evidence="3">
    <location>
        <begin position="134"/>
        <end position="157"/>
    </location>
</feature>
<reference evidence="5" key="2">
    <citation type="submission" date="2023-05" db="EMBL/GenBank/DDBJ databases">
        <authorList>
            <person name="Schelkunov M.I."/>
        </authorList>
    </citation>
    <scope>NUCLEOTIDE SEQUENCE</scope>
    <source>
        <strain evidence="5">Hsosn_3</strain>
        <tissue evidence="5">Leaf</tissue>
    </source>
</reference>
<dbReference type="InterPro" id="IPR001810">
    <property type="entry name" value="F-box_dom"/>
</dbReference>
<proteinExistence type="predicted"/>
<name>A0AAD8H534_9APIA</name>
<keyword evidence="6" id="KW-1185">Reference proteome</keyword>
<accession>A0AAD8H534</accession>
<dbReference type="Pfam" id="PF00400">
    <property type="entry name" value="WD40"/>
    <property type="match status" value="1"/>
</dbReference>
<dbReference type="Proteomes" id="UP001237642">
    <property type="component" value="Unassembled WGS sequence"/>
</dbReference>
<dbReference type="PANTHER" id="PTHR44436">
    <property type="entry name" value="F-BOX/WD REPEAT-CONTAINING PROTEIN 2"/>
    <property type="match status" value="1"/>
</dbReference>
<organism evidence="5 6">
    <name type="scientific">Heracleum sosnowskyi</name>
    <dbReference type="NCBI Taxonomy" id="360622"/>
    <lineage>
        <taxon>Eukaryota</taxon>
        <taxon>Viridiplantae</taxon>
        <taxon>Streptophyta</taxon>
        <taxon>Embryophyta</taxon>
        <taxon>Tracheophyta</taxon>
        <taxon>Spermatophyta</taxon>
        <taxon>Magnoliopsida</taxon>
        <taxon>eudicotyledons</taxon>
        <taxon>Gunneridae</taxon>
        <taxon>Pentapetalae</taxon>
        <taxon>asterids</taxon>
        <taxon>campanulids</taxon>
        <taxon>Apiales</taxon>
        <taxon>Apiaceae</taxon>
        <taxon>Apioideae</taxon>
        <taxon>apioid superclade</taxon>
        <taxon>Tordylieae</taxon>
        <taxon>Tordyliinae</taxon>
        <taxon>Heracleum</taxon>
    </lineage>
</organism>
<dbReference type="InterPro" id="IPR036322">
    <property type="entry name" value="WD40_repeat_dom_sf"/>
</dbReference>
<gene>
    <name evidence="5" type="ORF">POM88_044975</name>
</gene>
<dbReference type="Gene3D" id="1.20.1280.50">
    <property type="match status" value="1"/>
</dbReference>
<sequence length="435" mass="48181">MGSEASSSGVRTPAKKRILKSPASPQAALAHDTLCLIFSFLDFIDLVHCSAVCKSWNCVISTSKLFQILYYNQKRCQSRSVLEESGCSEKTSKMFLKELALDSHRTSLQEGSIDIYQWKGHLARVNRCRMKMGLVLTGGDDKVMRLWSVKSYKCLEEYSVPDRARLIDFDFDESKIVSLVGTSIGIWRRNGQRNIFLSREGEIPKASCMCYVDPEAVVGCEDGRARFLDMYSRKWSKIVKIQNGPVTCISLSDTQMIVGGSSIGSITVSDLSSAQRVATLKSFGSAGISTLCVNPGSPLIFSGSTAGQACCWDLRTMRSVWQTRVSPNVIYSMNHLRDHTSTLVMGGIDGVLRVVDETSGKVLSSCILNQNTSGSICAEVSNKLSRKKGRRIAEDTRLELMPKASRPSINSLAVGFQKVVTTHDDNYIRVWKFRI</sequence>
<protein>
    <submittedName>
        <fullName evidence="5">F-box/WD-40 repeat-containing protein</fullName>
    </submittedName>
</protein>
<evidence type="ECO:0000313" key="6">
    <source>
        <dbReference type="Proteomes" id="UP001237642"/>
    </source>
</evidence>
<feature type="domain" description="F-box" evidence="4">
    <location>
        <begin position="29"/>
        <end position="69"/>
    </location>
</feature>
<dbReference type="SMART" id="SM00320">
    <property type="entry name" value="WD40"/>
    <property type="match status" value="5"/>
</dbReference>
<evidence type="ECO:0000256" key="1">
    <source>
        <dbReference type="ARBA" id="ARBA00022574"/>
    </source>
</evidence>
<comment type="caution">
    <text evidence="5">The sequence shown here is derived from an EMBL/GenBank/DDBJ whole genome shotgun (WGS) entry which is preliminary data.</text>
</comment>